<dbReference type="Gene3D" id="3.40.50.280">
    <property type="entry name" value="Cobalamin-binding domain"/>
    <property type="match status" value="1"/>
</dbReference>
<gene>
    <name evidence="1" type="ORF">S01H4_28493</name>
</gene>
<organism evidence="1">
    <name type="scientific">marine sediment metagenome</name>
    <dbReference type="NCBI Taxonomy" id="412755"/>
    <lineage>
        <taxon>unclassified sequences</taxon>
        <taxon>metagenomes</taxon>
        <taxon>ecological metagenomes</taxon>
    </lineage>
</organism>
<dbReference type="EMBL" id="BART01014184">
    <property type="protein sequence ID" value="GAG85848.1"/>
    <property type="molecule type" value="Genomic_DNA"/>
</dbReference>
<evidence type="ECO:0000313" key="1">
    <source>
        <dbReference type="EMBL" id="GAG85848.1"/>
    </source>
</evidence>
<sequence length="74" mass="8108">MSKTVTNGTDIVTTFEDNVIKKLEERGIDAMTIVGGAVVTKEFSEKIHADEYGGDALGAVDKIKRLVALRREKK</sequence>
<dbReference type="SUPFAM" id="SSF52242">
    <property type="entry name" value="Cobalamin (vitamin B12)-binding domain"/>
    <property type="match status" value="1"/>
</dbReference>
<reference evidence="1" key="1">
    <citation type="journal article" date="2014" name="Front. Microbiol.">
        <title>High frequency of phylogenetically diverse reductive dehalogenase-homologous genes in deep subseafloor sedimentary metagenomes.</title>
        <authorList>
            <person name="Kawai M."/>
            <person name="Futagami T."/>
            <person name="Toyoda A."/>
            <person name="Takaki Y."/>
            <person name="Nishi S."/>
            <person name="Hori S."/>
            <person name="Arai W."/>
            <person name="Tsubouchi T."/>
            <person name="Morono Y."/>
            <person name="Uchiyama I."/>
            <person name="Ito T."/>
            <person name="Fujiyama A."/>
            <person name="Inagaki F."/>
            <person name="Takami H."/>
        </authorList>
    </citation>
    <scope>NUCLEOTIDE SEQUENCE</scope>
    <source>
        <strain evidence="1">Expedition CK06-06</strain>
    </source>
</reference>
<protein>
    <recommendedName>
        <fullName evidence="2">B12-binding domain-containing protein</fullName>
    </recommendedName>
</protein>
<dbReference type="AlphaFoldDB" id="X1BP45"/>
<name>X1BP45_9ZZZZ</name>
<comment type="caution">
    <text evidence="1">The sequence shown here is derived from an EMBL/GenBank/DDBJ whole genome shotgun (WGS) entry which is preliminary data.</text>
</comment>
<proteinExistence type="predicted"/>
<dbReference type="GO" id="GO:0031419">
    <property type="term" value="F:cobalamin binding"/>
    <property type="evidence" value="ECO:0007669"/>
    <property type="project" value="InterPro"/>
</dbReference>
<evidence type="ECO:0008006" key="2">
    <source>
        <dbReference type="Google" id="ProtNLM"/>
    </source>
</evidence>
<dbReference type="GO" id="GO:0046872">
    <property type="term" value="F:metal ion binding"/>
    <property type="evidence" value="ECO:0007669"/>
    <property type="project" value="InterPro"/>
</dbReference>
<dbReference type="InterPro" id="IPR036724">
    <property type="entry name" value="Cobalamin-bd_sf"/>
</dbReference>
<accession>X1BP45</accession>